<keyword evidence="3" id="KW-1185">Reference proteome</keyword>
<reference evidence="2 3" key="1">
    <citation type="journal article" date="2020" name="Cell">
        <title>Large-Scale Comparative Analyses of Tick Genomes Elucidate Their Genetic Diversity and Vector Capacities.</title>
        <authorList>
            <consortium name="Tick Genome and Microbiome Consortium (TIGMIC)"/>
            <person name="Jia N."/>
            <person name="Wang J."/>
            <person name="Shi W."/>
            <person name="Du L."/>
            <person name="Sun Y."/>
            <person name="Zhan W."/>
            <person name="Jiang J.F."/>
            <person name="Wang Q."/>
            <person name="Zhang B."/>
            <person name="Ji P."/>
            <person name="Bell-Sakyi L."/>
            <person name="Cui X.M."/>
            <person name="Yuan T.T."/>
            <person name="Jiang B.G."/>
            <person name="Yang W.F."/>
            <person name="Lam T.T."/>
            <person name="Chang Q.C."/>
            <person name="Ding S.J."/>
            <person name="Wang X.J."/>
            <person name="Zhu J.G."/>
            <person name="Ruan X.D."/>
            <person name="Zhao L."/>
            <person name="Wei J.T."/>
            <person name="Ye R.Z."/>
            <person name="Que T.C."/>
            <person name="Du C.H."/>
            <person name="Zhou Y.H."/>
            <person name="Cheng J.X."/>
            <person name="Dai P.F."/>
            <person name="Guo W.B."/>
            <person name="Han X.H."/>
            <person name="Huang E.J."/>
            <person name="Li L.F."/>
            <person name="Wei W."/>
            <person name="Gao Y.C."/>
            <person name="Liu J.Z."/>
            <person name="Shao H.Z."/>
            <person name="Wang X."/>
            <person name="Wang C.C."/>
            <person name="Yang T.C."/>
            <person name="Huo Q.B."/>
            <person name="Li W."/>
            <person name="Chen H.Y."/>
            <person name="Chen S.E."/>
            <person name="Zhou L.G."/>
            <person name="Ni X.B."/>
            <person name="Tian J.H."/>
            <person name="Sheng Y."/>
            <person name="Liu T."/>
            <person name="Pan Y.S."/>
            <person name="Xia L.Y."/>
            <person name="Li J."/>
            <person name="Zhao F."/>
            <person name="Cao W.C."/>
        </authorList>
    </citation>
    <scope>NUCLEOTIDE SEQUENCE [LARGE SCALE GENOMIC DNA]</scope>
    <source>
        <strain evidence="2">HaeL-2018</strain>
    </source>
</reference>
<keyword evidence="1" id="KW-0472">Membrane</keyword>
<comment type="caution">
    <text evidence="2">The sequence shown here is derived from an EMBL/GenBank/DDBJ whole genome shotgun (WGS) entry which is preliminary data.</text>
</comment>
<feature type="transmembrane region" description="Helical" evidence="1">
    <location>
        <begin position="125"/>
        <end position="147"/>
    </location>
</feature>
<keyword evidence="1" id="KW-1133">Transmembrane helix</keyword>
<dbReference type="EMBL" id="JABSTR010000002">
    <property type="protein sequence ID" value="KAH9363784.1"/>
    <property type="molecule type" value="Genomic_DNA"/>
</dbReference>
<dbReference type="AlphaFoldDB" id="A0A9J6FMX4"/>
<dbReference type="Proteomes" id="UP000821853">
    <property type="component" value="Chromosome 10"/>
</dbReference>
<name>A0A9J6FMX4_HAELO</name>
<evidence type="ECO:0000313" key="3">
    <source>
        <dbReference type="Proteomes" id="UP000821853"/>
    </source>
</evidence>
<feature type="transmembrane region" description="Helical" evidence="1">
    <location>
        <begin position="340"/>
        <end position="363"/>
    </location>
</feature>
<gene>
    <name evidence="2" type="ORF">HPB48_012275</name>
</gene>
<dbReference type="InterPro" id="IPR029034">
    <property type="entry name" value="Cystine-knot_cytokine"/>
</dbReference>
<protein>
    <submittedName>
        <fullName evidence="2">Uncharacterized protein</fullName>
    </submittedName>
</protein>
<sequence>MSLGEEDDDSCGSADNDLSGIEQIEGYELTNARRFVGHVGHVVVIPPKGSRRWARASVGPGCDWLGDDSDRNNRAEDLANKTSPRCPKQNFTLEKSSPWFGHGGLVDCGVLVPLYRSGTEMERGLSALAAVLVLGSLFIGSVSAASWRGAHPGRLSQECIPNPGSASIGDRASCTFTRSVDVDENRIPARIPFVSCKCPGQLCKDGGDYRCHEVKETFHVMLFNRRIGSIRNETLEMVMSCVCAGADVGSSAGIVLYALLKGEHPARCNNVVIPLVGCVLYSCAVRGRKGTVSRSSLEGSFLRVDMAPSSGGLLRLNDSLPEPYLLNAHNSRGGGARETFALALFFASALCFAFALNIVRCTIKRGMRNLIRRCL</sequence>
<dbReference type="Gene3D" id="2.10.90.10">
    <property type="entry name" value="Cystine-knot cytokines"/>
    <property type="match status" value="1"/>
</dbReference>
<organism evidence="2 3">
    <name type="scientific">Haemaphysalis longicornis</name>
    <name type="common">Bush tick</name>
    <dbReference type="NCBI Taxonomy" id="44386"/>
    <lineage>
        <taxon>Eukaryota</taxon>
        <taxon>Metazoa</taxon>
        <taxon>Ecdysozoa</taxon>
        <taxon>Arthropoda</taxon>
        <taxon>Chelicerata</taxon>
        <taxon>Arachnida</taxon>
        <taxon>Acari</taxon>
        <taxon>Parasitiformes</taxon>
        <taxon>Ixodida</taxon>
        <taxon>Ixodoidea</taxon>
        <taxon>Ixodidae</taxon>
        <taxon>Haemaphysalinae</taxon>
        <taxon>Haemaphysalis</taxon>
    </lineage>
</organism>
<proteinExistence type="predicted"/>
<dbReference type="VEuPathDB" id="VectorBase:HLOH_065463"/>
<keyword evidence="1" id="KW-0812">Transmembrane</keyword>
<accession>A0A9J6FMX4</accession>
<evidence type="ECO:0000256" key="1">
    <source>
        <dbReference type="SAM" id="Phobius"/>
    </source>
</evidence>
<evidence type="ECO:0000313" key="2">
    <source>
        <dbReference type="EMBL" id="KAH9363784.1"/>
    </source>
</evidence>